<reference evidence="1 2" key="2">
    <citation type="journal article" date="2012" name="BMC Genomics">
        <title>The genome of Pelobacter carbinolicus reveals surprising metabolic capabilities and physiological features.</title>
        <authorList>
            <person name="Aklujkar M."/>
            <person name="Haveman S.A."/>
            <person name="Didonato R.Jr."/>
            <person name="Chertkov O."/>
            <person name="Han C.S."/>
            <person name="Land M.L."/>
            <person name="Brown P."/>
            <person name="Lovley D.R."/>
        </authorList>
    </citation>
    <scope>NUCLEOTIDE SEQUENCE [LARGE SCALE GENOMIC DNA]</scope>
    <source>
        <strain evidence="2">DSM 2380 / NBRC 103641 / GraBd1</strain>
    </source>
</reference>
<dbReference type="STRING" id="338963.Pcar_3388"/>
<proteinExistence type="predicted"/>
<sequence>MGKGNALADKDQNGAEGLALSALFTYNITPLCFGKCCKSRPIGLYQFLRFTAEGIFCKRFKVVALPRP</sequence>
<evidence type="ECO:0000313" key="2">
    <source>
        <dbReference type="Proteomes" id="UP000002534"/>
    </source>
</evidence>
<organism evidence="1 2">
    <name type="scientific">Syntrophotalea carbinolica (strain DSM 2380 / NBRC 103641 / GraBd1)</name>
    <name type="common">Pelobacter carbinolicus</name>
    <dbReference type="NCBI Taxonomy" id="338963"/>
    <lineage>
        <taxon>Bacteria</taxon>
        <taxon>Pseudomonadati</taxon>
        <taxon>Thermodesulfobacteriota</taxon>
        <taxon>Desulfuromonadia</taxon>
        <taxon>Desulfuromonadales</taxon>
        <taxon>Syntrophotaleaceae</taxon>
        <taxon>Syntrophotalea</taxon>
    </lineage>
</organism>
<accession>Q0C6D5</accession>
<evidence type="ECO:0000313" key="1">
    <source>
        <dbReference type="EMBL" id="ABI82003.2"/>
    </source>
</evidence>
<dbReference type="KEGG" id="pca:Pcar_3388"/>
<dbReference type="Proteomes" id="UP000002534">
    <property type="component" value="Chromosome"/>
</dbReference>
<protein>
    <submittedName>
        <fullName evidence="1">Uncharacterized protein</fullName>
    </submittedName>
</protein>
<dbReference type="EMBL" id="CP000142">
    <property type="protein sequence ID" value="ABI82003.2"/>
    <property type="molecule type" value="Genomic_DNA"/>
</dbReference>
<keyword evidence="2" id="KW-1185">Reference proteome</keyword>
<name>Q0C6D5_SYNC1</name>
<gene>
    <name evidence="1" type="ordered locus">Pcar_3388</name>
</gene>
<reference evidence="2" key="1">
    <citation type="submission" date="2005-10" db="EMBL/GenBank/DDBJ databases">
        <title>Complete sequence of Pelobacter carbinolicus DSM 2380.</title>
        <authorList>
            <person name="Copeland A."/>
            <person name="Lucas S."/>
            <person name="Lapidus A."/>
            <person name="Barry K."/>
            <person name="Detter J.C."/>
            <person name="Glavina T."/>
            <person name="Hammon N."/>
            <person name="Israni S."/>
            <person name="Pitluck S."/>
            <person name="Chertkov O."/>
            <person name="Schmutz J."/>
            <person name="Larimer F."/>
            <person name="Land M."/>
            <person name="Kyrpides N."/>
            <person name="Ivanova N."/>
            <person name="Richardson P."/>
        </authorList>
    </citation>
    <scope>NUCLEOTIDE SEQUENCE [LARGE SCALE GENOMIC DNA]</scope>
    <source>
        <strain evidence="2">DSM 2380 / NBRC 103641 / GraBd1</strain>
    </source>
</reference>
<dbReference type="HOGENOM" id="CLU_2790254_0_0_7"/>
<dbReference type="AlphaFoldDB" id="Q0C6D5"/>